<feature type="compositionally biased region" description="Basic and acidic residues" evidence="1">
    <location>
        <begin position="904"/>
        <end position="930"/>
    </location>
</feature>
<dbReference type="OrthoDB" id="6381867at2759"/>
<feature type="region of interest" description="Disordered" evidence="1">
    <location>
        <begin position="103"/>
        <end position="125"/>
    </location>
</feature>
<feature type="region of interest" description="Disordered" evidence="1">
    <location>
        <begin position="196"/>
        <end position="238"/>
    </location>
</feature>
<dbReference type="PANTHER" id="PTHR37970">
    <property type="entry name" value="PROTEIN CBG08587"/>
    <property type="match status" value="1"/>
</dbReference>
<feature type="compositionally biased region" description="Polar residues" evidence="1">
    <location>
        <begin position="841"/>
        <end position="857"/>
    </location>
</feature>
<organism evidence="2 3">
    <name type="scientific">Nephila pilipes</name>
    <name type="common">Giant wood spider</name>
    <name type="synonym">Nephila maculata</name>
    <dbReference type="NCBI Taxonomy" id="299642"/>
    <lineage>
        <taxon>Eukaryota</taxon>
        <taxon>Metazoa</taxon>
        <taxon>Ecdysozoa</taxon>
        <taxon>Arthropoda</taxon>
        <taxon>Chelicerata</taxon>
        <taxon>Arachnida</taxon>
        <taxon>Araneae</taxon>
        <taxon>Araneomorphae</taxon>
        <taxon>Entelegynae</taxon>
        <taxon>Araneoidea</taxon>
        <taxon>Nephilidae</taxon>
        <taxon>Nephila</taxon>
    </lineage>
</organism>
<feature type="compositionally biased region" description="Basic and acidic residues" evidence="1">
    <location>
        <begin position="288"/>
        <end position="302"/>
    </location>
</feature>
<proteinExistence type="predicted"/>
<sequence length="1350" mass="149854">MENGDSRRVHGRRGASVREIARLLSPRGESGTECRMSVICQTFVQNTWRSDLCSNCFKCLEEHSGGRGAPAPPRYMPQALYQSRGISSTLKWRLSEPIYERVARRDFASQTPPKNPNPPEQRSRGILIKEKKIRSRPSVDFASEEALIIGYGGHDYDSDQSPWEMASDDGSVDLDLLDDTDEDRKITRITRNNTEFNSSNKNLLDNAKNNNNNSHLFGSSNNIKNNSNNNSPSKSSDKALCNITYNDIQPQKQEKKLNQYYFSSPTTTMEPLKSYLHNGPANTNVSKKSSDNAKVENTKRSGNDNCQTLLSDNFSPLNTRTYSFVSEVSKNNILSSEHSSDSDYSTCRLTAGDSTDSESFQDAEDSRILPCSSFLHGNYPRGLSQPALNSLENDKKYDGGSSTSGDVSNLSDDSDCQDRTPYRTRNARVTSSKHSAGDNKGSPSKDSAENKVVAATNIQFHELVCKEISKKENEDNLCKTVQSNSEISTKKTSENSKKLVENNDQKSNNSEDADDSSAPNSLTSSGIESLISEPDPNPPLDINLHNIIAVSVCSANSPADVSSPCGAKVEKSPPSAKLGEKGNNTQQKPSPKPSPPEEPRSKQVLDHSNDVPNFNKEPLDDDSYERSPEAINNRQSKLAALALELELARRDSAMRSAKNSIPFLTAPPEIKSKINSPPSENYPVIKKNPTSCISRLASTNTLPDVQNDTPTKTKKNRFSLKKLLKRNKDSGTFTPAGKEVNPKAWKKQTFDRNRLSLEIVHPMDMTNDPMTSGDSTPTEESHYMVSNHPGYSRARSLSALPQLSGDYQDCTLIDCRRVDTLPTRKAGTVAERKKNRPSLVRTPSCSALPNRPATTATKDPPPKPPPPPKSKIMHPPPPPPPPHVPRIMKPNVSSPARPPPPKIPESRSRSESGDSSKPEARDPSNGDKEYANLGDIRSLLTPKKPQRPSAFSGSRVDTEDKRPEDIDETEEEDHYTYLDEVKTSKSVSKESQPSNPQSACSRPWLDLQTSYAAIAAANYESLAEIITSSMYGNGDSFQNGGKALKWKEFVLESETPQVTLQDKQIFNAVFRPQEKEVMLLVTPRKQSTPQNARNLTRYPVLASFTDNLPKCHNPNPPSPYMDWASIYVLQRSAISTVQQFAESTSRDGGNQHIHLRNYCFVLLQLIHTLKTLQADGIEEVSCDLNRLVLVTTQEDKPPVFVLFPEDKTHLTLSDGRKTLCQATLSTMYHFLGIGRVDDLDSCQVNGERLVAPVAHTFKVIAKVLMEEKASSLTQAKGFLEYMLWGPVDVTECQNDLETVLQRWLDLQRAQMVKSTISKLQNSRLHVYEEYQLVFLLQASIKSLKSVISKL</sequence>
<evidence type="ECO:0000313" key="2">
    <source>
        <dbReference type="EMBL" id="GFS93635.1"/>
    </source>
</evidence>
<feature type="compositionally biased region" description="Low complexity" evidence="1">
    <location>
        <begin position="885"/>
        <end position="895"/>
    </location>
</feature>
<feature type="region of interest" description="Disordered" evidence="1">
    <location>
        <begin position="385"/>
        <end position="450"/>
    </location>
</feature>
<feature type="compositionally biased region" description="Low complexity" evidence="1">
    <location>
        <begin position="197"/>
        <end position="234"/>
    </location>
</feature>
<feature type="compositionally biased region" description="Basic and acidic residues" evidence="1">
    <location>
        <begin position="974"/>
        <end position="983"/>
    </location>
</feature>
<accession>A0A8X6N4N5</accession>
<gene>
    <name evidence="2" type="primary">AVEN_117314_1</name>
    <name evidence="2" type="ORF">NPIL_702341</name>
</gene>
<feature type="region of interest" description="Disordered" evidence="1">
    <location>
        <begin position="483"/>
        <end position="538"/>
    </location>
</feature>
<evidence type="ECO:0000313" key="3">
    <source>
        <dbReference type="Proteomes" id="UP000887013"/>
    </source>
</evidence>
<reference evidence="2" key="1">
    <citation type="submission" date="2020-08" db="EMBL/GenBank/DDBJ databases">
        <title>Multicomponent nature underlies the extraordinary mechanical properties of spider dragline silk.</title>
        <authorList>
            <person name="Kono N."/>
            <person name="Nakamura H."/>
            <person name="Mori M."/>
            <person name="Yoshida Y."/>
            <person name="Ohtoshi R."/>
            <person name="Malay A.D."/>
            <person name="Moran D.A.P."/>
            <person name="Tomita M."/>
            <person name="Numata K."/>
            <person name="Arakawa K."/>
        </authorList>
    </citation>
    <scope>NUCLEOTIDE SEQUENCE</scope>
</reference>
<dbReference type="Proteomes" id="UP000887013">
    <property type="component" value="Unassembled WGS sequence"/>
</dbReference>
<dbReference type="PANTHER" id="PTHR37970:SF1">
    <property type="entry name" value="SERINE-RICH ADHESIN FOR PLATELETS"/>
    <property type="match status" value="1"/>
</dbReference>
<feature type="region of interest" description="Disordered" evidence="1">
    <location>
        <begin position="826"/>
        <end position="1001"/>
    </location>
</feature>
<evidence type="ECO:0000256" key="1">
    <source>
        <dbReference type="SAM" id="MobiDB-lite"/>
    </source>
</evidence>
<feature type="region of interest" description="Disordered" evidence="1">
    <location>
        <begin position="559"/>
        <end position="630"/>
    </location>
</feature>
<feature type="compositionally biased region" description="Pro residues" evidence="1">
    <location>
        <begin position="862"/>
        <end position="884"/>
    </location>
</feature>
<keyword evidence="3" id="KW-1185">Reference proteome</keyword>
<feature type="compositionally biased region" description="Basic and acidic residues" evidence="1">
    <location>
        <begin position="595"/>
        <end position="609"/>
    </location>
</feature>
<name>A0A8X6N4N5_NEPPI</name>
<protein>
    <submittedName>
        <fullName evidence="2">Uncharacterized protein</fullName>
    </submittedName>
</protein>
<comment type="caution">
    <text evidence="2">The sequence shown here is derived from an EMBL/GenBank/DDBJ whole genome shotgun (WGS) entry which is preliminary data.</text>
</comment>
<feature type="compositionally biased region" description="Basic and acidic residues" evidence="1">
    <location>
        <begin position="488"/>
        <end position="504"/>
    </location>
</feature>
<dbReference type="EMBL" id="BMAW01053949">
    <property type="protein sequence ID" value="GFS93635.1"/>
    <property type="molecule type" value="Genomic_DNA"/>
</dbReference>
<feature type="region of interest" description="Disordered" evidence="1">
    <location>
        <begin position="271"/>
        <end position="306"/>
    </location>
</feature>
<feature type="compositionally biased region" description="Polar residues" evidence="1">
    <location>
        <begin position="400"/>
        <end position="411"/>
    </location>
</feature>